<dbReference type="Gene3D" id="3.40.50.1820">
    <property type="entry name" value="alpha/beta hydrolase"/>
    <property type="match status" value="1"/>
</dbReference>
<dbReference type="InterPro" id="IPR029058">
    <property type="entry name" value="AB_hydrolase_fold"/>
</dbReference>
<dbReference type="GeneID" id="63802811"/>
<dbReference type="GO" id="GO:0047372">
    <property type="term" value="F:monoacylglycerol lipase activity"/>
    <property type="evidence" value="ECO:0007669"/>
    <property type="project" value="TreeGrafter"/>
</dbReference>
<dbReference type="GO" id="GO:0051792">
    <property type="term" value="P:medium-chain fatty acid biosynthetic process"/>
    <property type="evidence" value="ECO:0007669"/>
    <property type="project" value="TreeGrafter"/>
</dbReference>
<dbReference type="InterPro" id="IPR000073">
    <property type="entry name" value="AB_hydrolase_1"/>
</dbReference>
<dbReference type="Proteomes" id="UP000193922">
    <property type="component" value="Unassembled WGS sequence"/>
</dbReference>
<reference evidence="4 5" key="1">
    <citation type="submission" date="2016-07" db="EMBL/GenBank/DDBJ databases">
        <title>Pervasive Adenine N6-methylation of Active Genes in Fungi.</title>
        <authorList>
            <consortium name="DOE Joint Genome Institute"/>
            <person name="Mondo S.J."/>
            <person name="Dannebaum R.O."/>
            <person name="Kuo R.C."/>
            <person name="Labutti K."/>
            <person name="Haridas S."/>
            <person name="Kuo A."/>
            <person name="Salamov A."/>
            <person name="Ahrendt S.R."/>
            <person name="Lipzen A."/>
            <person name="Sullivan W."/>
            <person name="Andreopoulos W.B."/>
            <person name="Clum A."/>
            <person name="Lindquist E."/>
            <person name="Daum C."/>
            <person name="Ramamoorthy G.K."/>
            <person name="Gryganskyi A."/>
            <person name="Culley D."/>
            <person name="Magnuson J.K."/>
            <person name="James T.Y."/>
            <person name="O'Malley M.A."/>
            <person name="Stajich J.E."/>
            <person name="Spatafora J.W."/>
            <person name="Visel A."/>
            <person name="Grigoriev I.V."/>
        </authorList>
    </citation>
    <scope>NUCLEOTIDE SEQUENCE [LARGE SCALE GENOMIC DNA]</scope>
    <source>
        <strain evidence="4 5">ATCC 12442</strain>
    </source>
</reference>
<dbReference type="GO" id="GO:0008126">
    <property type="term" value="F:acetylesterase activity"/>
    <property type="evidence" value="ECO:0007669"/>
    <property type="project" value="TreeGrafter"/>
</dbReference>
<proteinExistence type="inferred from homology"/>
<dbReference type="InterPro" id="IPR050960">
    <property type="entry name" value="AB_hydrolase_4_sf"/>
</dbReference>
<organism evidence="4 5">
    <name type="scientific">Linderina pennispora</name>
    <dbReference type="NCBI Taxonomy" id="61395"/>
    <lineage>
        <taxon>Eukaryota</taxon>
        <taxon>Fungi</taxon>
        <taxon>Fungi incertae sedis</taxon>
        <taxon>Zoopagomycota</taxon>
        <taxon>Kickxellomycotina</taxon>
        <taxon>Kickxellomycetes</taxon>
        <taxon>Kickxellales</taxon>
        <taxon>Kickxellaceae</taxon>
        <taxon>Linderina</taxon>
    </lineage>
</organism>
<keyword evidence="5" id="KW-1185">Reference proteome</keyword>
<dbReference type="InterPro" id="IPR012020">
    <property type="entry name" value="ABHD4"/>
</dbReference>
<comment type="similarity">
    <text evidence="1">Belongs to the AB hydrolase superfamily. AB hydrolase 4 family.</text>
</comment>
<feature type="domain" description="AB hydrolase-1" evidence="3">
    <location>
        <begin position="138"/>
        <end position="239"/>
    </location>
</feature>
<protein>
    <submittedName>
        <fullName evidence="4">AB-hydrolase YheT</fullName>
    </submittedName>
</protein>
<feature type="active site" description="Charge relay system" evidence="2">
    <location>
        <position position="221"/>
    </location>
</feature>
<gene>
    <name evidence="4" type="ORF">DL89DRAFT_264234</name>
</gene>
<dbReference type="STRING" id="61395.A0A1Y1WL86"/>
<feature type="active site" description="Charge relay system" evidence="2">
    <location>
        <position position="331"/>
    </location>
</feature>
<dbReference type="OrthoDB" id="5954035at2759"/>
<sequence length="389" mass="42451">MESNSTSSRALALGAVAAAGLYARSKYVDGCKVNVVSSGKDESAVVGMTGDGDRLTLHDVLYKDCPSLTDQSEAYMVPTPYLFTGLLQMFFAAANVKRRDTTSDIQYERELLTVQDGGTISLDWYPGKEPQAGEEKMPVVIMLCGAGGSSQEYFVRALAKTLAHGTIKFRVVVFNHRGTSMTPLTSARPYDMGFTSDFREAVNALRGRIDADAKLFSVGFSMGANIMTKYIGEESDRCPLSAAVAVCCPFDVEIAGAAMNEKNFLNNKVFQPQVLSALKRSIKRISHLPPDPAWGLDMDKIMSSRQIWEIEEAYLSSSSNYVDDIRIPLDDRIAPPAGIPVSKFKQNPYLSLALVRHGGHLAVSSLGTLSPSVWFIRPIQEFTSAMAKL</sequence>
<evidence type="ECO:0000313" key="5">
    <source>
        <dbReference type="Proteomes" id="UP000193922"/>
    </source>
</evidence>
<dbReference type="RefSeq" id="XP_040747528.1">
    <property type="nucleotide sequence ID" value="XM_040886163.1"/>
</dbReference>
<dbReference type="GO" id="GO:0051793">
    <property type="term" value="P:medium-chain fatty acid catabolic process"/>
    <property type="evidence" value="ECO:0007669"/>
    <property type="project" value="TreeGrafter"/>
</dbReference>
<evidence type="ECO:0000256" key="2">
    <source>
        <dbReference type="PIRSR" id="PIRSR005211-1"/>
    </source>
</evidence>
<name>A0A1Y1WL86_9FUNG</name>
<evidence type="ECO:0000313" key="4">
    <source>
        <dbReference type="EMBL" id="ORX74317.1"/>
    </source>
</evidence>
<comment type="caution">
    <text evidence="4">The sequence shown here is derived from an EMBL/GenBank/DDBJ whole genome shotgun (WGS) entry which is preliminary data.</text>
</comment>
<evidence type="ECO:0000259" key="3">
    <source>
        <dbReference type="Pfam" id="PF00561"/>
    </source>
</evidence>
<dbReference type="PANTHER" id="PTHR10794">
    <property type="entry name" value="ABHYDROLASE DOMAIN-CONTAINING PROTEIN"/>
    <property type="match status" value="1"/>
</dbReference>
<accession>A0A1Y1WL86</accession>
<dbReference type="EMBL" id="MCFD01000001">
    <property type="protein sequence ID" value="ORX74317.1"/>
    <property type="molecule type" value="Genomic_DNA"/>
</dbReference>
<feature type="active site" description="Charge relay system" evidence="2">
    <location>
        <position position="360"/>
    </location>
</feature>
<keyword evidence="4" id="KW-0378">Hydrolase</keyword>
<dbReference type="Pfam" id="PF00561">
    <property type="entry name" value="Abhydrolase_1"/>
    <property type="match status" value="1"/>
</dbReference>
<dbReference type="SUPFAM" id="SSF53474">
    <property type="entry name" value="alpha/beta-Hydrolases"/>
    <property type="match status" value="1"/>
</dbReference>
<dbReference type="PIRSF" id="PIRSF005211">
    <property type="entry name" value="Ab_hydro_YheT"/>
    <property type="match status" value="1"/>
</dbReference>
<dbReference type="PANTHER" id="PTHR10794:SF63">
    <property type="entry name" value="ALPHA_BETA HYDROLASE 1, ISOFORM A"/>
    <property type="match status" value="1"/>
</dbReference>
<dbReference type="AlphaFoldDB" id="A0A1Y1WL86"/>
<evidence type="ECO:0000256" key="1">
    <source>
        <dbReference type="ARBA" id="ARBA00010884"/>
    </source>
</evidence>